<dbReference type="GO" id="GO:0009733">
    <property type="term" value="P:response to auxin"/>
    <property type="evidence" value="ECO:0007669"/>
    <property type="project" value="InterPro"/>
</dbReference>
<evidence type="ECO:0000313" key="2">
    <source>
        <dbReference type="EMBL" id="ABK26692.1"/>
    </source>
</evidence>
<dbReference type="PANTHER" id="PTHR31374:SF32">
    <property type="entry name" value="SAUR FAMILY PROTEIN"/>
    <property type="match status" value="1"/>
</dbReference>
<sequence length="148" mass="17226">MKIRLRRRLFKIRIVIPACLRFRKLIHCLVRTISFLRTPDRTPRTPSFLCLRRTPVAGSPLEARTRDPATFHPRRRRKVVSEGCVAVYVGEERRRFVIPIVYLSHPFITTLLAEAEGCDHGGPLTFPCDVGDFEQVKWLIDKEKTPFQ</sequence>
<dbReference type="InterPro" id="IPR003676">
    <property type="entry name" value="SAUR_fam"/>
</dbReference>
<reference evidence="2" key="2">
    <citation type="journal article" date="2008" name="BMC Genomics">
        <title>A conifer genomics resource of 200,000 spruce (Picea spp.) ESTs and 6,464 high-quality, sequence-finished full-length cDNAs for Sitka spruce (Picea sitchensis).</title>
        <authorList>
            <person name="Ralph S.G."/>
            <person name="Chun H.J."/>
            <person name="Kolosova N."/>
            <person name="Cooper D."/>
            <person name="Oddy C."/>
            <person name="Ritland C.E."/>
            <person name="Kirkpatrick R."/>
            <person name="Moore R."/>
            <person name="Barber S."/>
            <person name="Holt R.A."/>
            <person name="Jones S.J."/>
            <person name="Marra M.A."/>
            <person name="Douglas C.J."/>
            <person name="Ritland K."/>
            <person name="Bohlmann J."/>
        </authorList>
    </citation>
    <scope>NUCLEOTIDE SEQUENCE</scope>
    <source>
        <tissue evidence="2">Bark</tissue>
    </source>
</reference>
<dbReference type="OMA" id="HCLVRTI"/>
<organism evidence="2">
    <name type="scientific">Picea sitchensis</name>
    <name type="common">Sitka spruce</name>
    <name type="synonym">Pinus sitchensis</name>
    <dbReference type="NCBI Taxonomy" id="3332"/>
    <lineage>
        <taxon>Eukaryota</taxon>
        <taxon>Viridiplantae</taxon>
        <taxon>Streptophyta</taxon>
        <taxon>Embryophyta</taxon>
        <taxon>Tracheophyta</taxon>
        <taxon>Spermatophyta</taxon>
        <taxon>Pinopsida</taxon>
        <taxon>Pinidae</taxon>
        <taxon>Conifers I</taxon>
        <taxon>Pinales</taxon>
        <taxon>Pinaceae</taxon>
        <taxon>Picea</taxon>
    </lineage>
</organism>
<dbReference type="PANTHER" id="PTHR31374">
    <property type="entry name" value="AUXIN-INDUCED PROTEIN-LIKE-RELATED"/>
    <property type="match status" value="1"/>
</dbReference>
<reference evidence="3" key="1">
    <citation type="submission" date="2007-06" db="EMBL/GenBank/DDBJ databases">
        <title>Full length cDNA sequences from Sitka Spruce (Picea sitchensis).</title>
        <authorList>
            <person name="Ralph S.G."/>
            <person name="Chun H.E."/>
            <person name="Liao N."/>
            <person name="Ali J."/>
            <person name="Reid K."/>
            <person name="Kolosova N."/>
            <person name="Cooper N."/>
            <person name="Cullis C."/>
            <person name="Jancsik S."/>
            <person name="Moore R."/>
            <person name="Mayo M."/>
            <person name="Wagner S."/>
            <person name="Holt R.A."/>
            <person name="Jones S.J.M."/>
            <person name="Marra M.A."/>
            <person name="Ritland C.E."/>
            <person name="Ritland K."/>
            <person name="Bohlmann J."/>
        </authorList>
    </citation>
    <scope>NUCLEOTIDE SEQUENCE</scope>
    <source>
        <tissue evidence="3">Green portion of the leader tissue</tissue>
    </source>
</reference>
<dbReference type="EMBL" id="EF677112">
    <property type="protein sequence ID" value="ABR16964.1"/>
    <property type="molecule type" value="mRNA"/>
</dbReference>
<protein>
    <submittedName>
        <fullName evidence="2">Uncharacterized protein</fullName>
    </submittedName>
</protein>
<dbReference type="AlphaFoldDB" id="A9P1D1"/>
<comment type="similarity">
    <text evidence="1">Belongs to the ARG7 family.</text>
</comment>
<dbReference type="Pfam" id="PF02519">
    <property type="entry name" value="Auxin_inducible"/>
    <property type="match status" value="1"/>
</dbReference>
<evidence type="ECO:0000256" key="1">
    <source>
        <dbReference type="ARBA" id="ARBA00006974"/>
    </source>
</evidence>
<proteinExistence type="evidence at transcript level"/>
<name>A9P1D1_PICSI</name>
<evidence type="ECO:0000313" key="3">
    <source>
        <dbReference type="EMBL" id="ABR16734.1"/>
    </source>
</evidence>
<accession>A9P1D1</accession>
<dbReference type="EMBL" id="EF087450">
    <property type="protein sequence ID" value="ABK26692.1"/>
    <property type="molecule type" value="mRNA"/>
</dbReference>
<dbReference type="EMBL" id="EF676853">
    <property type="protein sequence ID" value="ABR16734.1"/>
    <property type="molecule type" value="mRNA"/>
</dbReference>